<feature type="coiled-coil region" evidence="1">
    <location>
        <begin position="494"/>
        <end position="531"/>
    </location>
</feature>
<dbReference type="Pfam" id="PF06398">
    <property type="entry name" value="Pex24p"/>
    <property type="match status" value="1"/>
</dbReference>
<sequence length="597" mass="68296">MTIYSSYRIITAQYNLEETINICPQTRTFTNHTNFIIPPSITPRPVKHYNCFSRLCLQAKLASTVLLLEEGLGWVHVEVTGRAYPYGIDSQDNQVNMSEYDSLRVQDTLPVAPPHAIHADDSSSSPSPSASDVDSDHIPLDLPPIVIEQGSDNDNDNSIILDGSRISPVLPDDKDIYKWAVMYENQRGLTVFSTPYYSPYSLFFFDPLPFTVPSSSSHRADQPNVSLRNYPLPDGTWRWVSNAWMIDMRTDSGEVQHDGFEYNWMFRPHSWRAEVGSLSTGAWVRRRRWVRLMMRPARNFKKSDIKRKNEDNYIDCDYDNEEGREKSRSVLDQFLGEPNRVWKGDEKDWARCHTLLRRLGTDGVKLELWRAWLGPYGCDSASMTSVKGKEVAREPNPNEDEKATTPPSTEPFNEPSRKKGNITAPPLDHLSAVLRDHNDTILQGFMLPDSRARYLTLLHKAGLLGPSDAGRASYMTLSQVCFWSYASDLGGKRMEKEEEILRECRELREKLKEEEARREEGKKAMEEMGKEVMRAVEKERWDDGMWTEAWETFGKDDKFVDAEEGGDKESEIKGKREGEDIISGPESKQEPGVEENS</sequence>
<evidence type="ECO:0000256" key="2">
    <source>
        <dbReference type="SAM" id="MobiDB-lite"/>
    </source>
</evidence>
<dbReference type="GeneID" id="18813293"/>
<evidence type="ECO:0000313" key="4">
    <source>
        <dbReference type="EMBL" id="EGO26667.1"/>
    </source>
</evidence>
<gene>
    <name evidence="4" type="ORF">SERLADRAFT_414601</name>
</gene>
<dbReference type="EMBL" id="GL945432">
    <property type="protein sequence ID" value="EGO26667.1"/>
    <property type="molecule type" value="Genomic_DNA"/>
</dbReference>
<protein>
    <recommendedName>
        <fullName evidence="3">TECPR1-like DysF domain-containing protein</fullName>
    </recommendedName>
</protein>
<reference evidence="4" key="1">
    <citation type="submission" date="2011-04" db="EMBL/GenBank/DDBJ databases">
        <title>Evolution of plant cell wall degrading machinery underlies the functional diversity of forest fungi.</title>
        <authorList>
            <consortium name="US DOE Joint Genome Institute (JGI-PGF)"/>
            <person name="Eastwood D.C."/>
            <person name="Floudas D."/>
            <person name="Binder M."/>
            <person name="Majcherczyk A."/>
            <person name="Schneider P."/>
            <person name="Aerts A."/>
            <person name="Asiegbu F.O."/>
            <person name="Baker S.E."/>
            <person name="Barry K."/>
            <person name="Bendiksby M."/>
            <person name="Blumentritt M."/>
            <person name="Coutinho P.M."/>
            <person name="Cullen D."/>
            <person name="Cullen D."/>
            <person name="Gathman A."/>
            <person name="Goodell B."/>
            <person name="Henrissat B."/>
            <person name="Ihrmark K."/>
            <person name="Kauserud H."/>
            <person name="Kohler A."/>
            <person name="LaButti K."/>
            <person name="Lapidus A."/>
            <person name="Lavin J.L."/>
            <person name="Lee Y.-H."/>
            <person name="Lindquist E."/>
            <person name="Lilly W."/>
            <person name="Lucas S."/>
            <person name="Morin E."/>
            <person name="Murat C."/>
            <person name="Oguiza J.A."/>
            <person name="Park J."/>
            <person name="Pisabarro A.G."/>
            <person name="Riley R."/>
            <person name="Rosling A."/>
            <person name="Salamov A."/>
            <person name="Schmidt O."/>
            <person name="Schmutz J."/>
            <person name="Skrede I."/>
            <person name="Stenlid J."/>
            <person name="Wiebenga A."/>
            <person name="Xie X."/>
            <person name="Kues U."/>
            <person name="Hibbett D.S."/>
            <person name="Hoffmeister D."/>
            <person name="Hogberg N."/>
            <person name="Martin F."/>
            <person name="Grigoriev I.V."/>
            <person name="Watkinson S.C."/>
        </authorList>
    </citation>
    <scope>NUCLEOTIDE SEQUENCE</scope>
    <source>
        <strain evidence="4">S7.9</strain>
    </source>
</reference>
<dbReference type="RefSeq" id="XP_007316840.1">
    <property type="nucleotide sequence ID" value="XM_007316778.1"/>
</dbReference>
<feature type="region of interest" description="Disordered" evidence="2">
    <location>
        <begin position="114"/>
        <end position="135"/>
    </location>
</feature>
<organism>
    <name type="scientific">Serpula lacrymans var. lacrymans (strain S7.9)</name>
    <name type="common">Dry rot fungus</name>
    <dbReference type="NCBI Taxonomy" id="578457"/>
    <lineage>
        <taxon>Eukaryota</taxon>
        <taxon>Fungi</taxon>
        <taxon>Dikarya</taxon>
        <taxon>Basidiomycota</taxon>
        <taxon>Agaricomycotina</taxon>
        <taxon>Agaricomycetes</taxon>
        <taxon>Agaricomycetidae</taxon>
        <taxon>Boletales</taxon>
        <taxon>Coniophorineae</taxon>
        <taxon>Serpulaceae</taxon>
        <taxon>Serpula</taxon>
    </lineage>
</organism>
<feature type="compositionally biased region" description="Low complexity" evidence="2">
    <location>
        <begin position="122"/>
        <end position="132"/>
    </location>
</feature>
<dbReference type="AlphaFoldDB" id="F8NQW4"/>
<dbReference type="OrthoDB" id="72441at2759"/>
<feature type="region of interest" description="Disordered" evidence="2">
    <location>
        <begin position="387"/>
        <end position="425"/>
    </location>
</feature>
<accession>F8NQW4</accession>
<evidence type="ECO:0000256" key="1">
    <source>
        <dbReference type="SAM" id="Coils"/>
    </source>
</evidence>
<keyword evidence="1" id="KW-0175">Coiled coil</keyword>
<name>F8NQW4_SERL9</name>
<dbReference type="Proteomes" id="UP000008064">
    <property type="component" value="Unassembled WGS sequence"/>
</dbReference>
<dbReference type="InterPro" id="IPR010482">
    <property type="entry name" value="TECPR1-like_DysF"/>
</dbReference>
<feature type="compositionally biased region" description="Basic and acidic residues" evidence="2">
    <location>
        <begin position="557"/>
        <end position="579"/>
    </location>
</feature>
<dbReference type="HOGENOM" id="CLU_457207_0_0_1"/>
<evidence type="ECO:0000259" key="3">
    <source>
        <dbReference type="Pfam" id="PF06398"/>
    </source>
</evidence>
<feature type="region of interest" description="Disordered" evidence="2">
    <location>
        <begin position="557"/>
        <end position="597"/>
    </location>
</feature>
<dbReference type="KEGG" id="sla:SERLADRAFT_414601"/>
<proteinExistence type="predicted"/>
<dbReference type="GO" id="GO:0005778">
    <property type="term" value="C:peroxisomal membrane"/>
    <property type="evidence" value="ECO:0007669"/>
    <property type="project" value="UniProtKB-ARBA"/>
</dbReference>
<feature type="domain" description="TECPR1-like DysF" evidence="3">
    <location>
        <begin position="158"/>
        <end position="291"/>
    </location>
</feature>
<dbReference type="GO" id="GO:0007031">
    <property type="term" value="P:peroxisome organization"/>
    <property type="evidence" value="ECO:0007669"/>
    <property type="project" value="UniProtKB-ARBA"/>
</dbReference>